<dbReference type="OrthoDB" id="5855429at2759"/>
<feature type="compositionally biased region" description="Basic residues" evidence="2">
    <location>
        <begin position="9"/>
        <end position="20"/>
    </location>
</feature>
<dbReference type="AlphaFoldDB" id="A0A8K0JXZ4"/>
<name>A0A8K0JXZ4_LADFU</name>
<feature type="region of interest" description="Disordered" evidence="2">
    <location>
        <begin position="1"/>
        <end position="20"/>
    </location>
</feature>
<comment type="caution">
    <text evidence="4">The sequence shown here is derived from an EMBL/GenBank/DDBJ whole genome shotgun (WGS) entry which is preliminary data.</text>
</comment>
<dbReference type="Proteomes" id="UP000792457">
    <property type="component" value="Unassembled WGS sequence"/>
</dbReference>
<evidence type="ECO:0000313" key="5">
    <source>
        <dbReference type="Proteomes" id="UP000792457"/>
    </source>
</evidence>
<dbReference type="InterPro" id="IPR002870">
    <property type="entry name" value="Peptidase_M12B_N"/>
</dbReference>
<evidence type="ECO:0000256" key="1">
    <source>
        <dbReference type="ARBA" id="ARBA00023157"/>
    </source>
</evidence>
<evidence type="ECO:0000256" key="2">
    <source>
        <dbReference type="SAM" id="MobiDB-lite"/>
    </source>
</evidence>
<proteinExistence type="predicted"/>
<reference evidence="4" key="2">
    <citation type="submission" date="2017-10" db="EMBL/GenBank/DDBJ databases">
        <title>Ladona fulva Genome sequencing and assembly.</title>
        <authorList>
            <person name="Murali S."/>
            <person name="Richards S."/>
            <person name="Bandaranaike D."/>
            <person name="Bellair M."/>
            <person name="Blankenburg K."/>
            <person name="Chao H."/>
            <person name="Dinh H."/>
            <person name="Doddapaneni H."/>
            <person name="Dugan-Rocha S."/>
            <person name="Elkadiri S."/>
            <person name="Gnanaolivu R."/>
            <person name="Hernandez B."/>
            <person name="Skinner E."/>
            <person name="Javaid M."/>
            <person name="Lee S."/>
            <person name="Li M."/>
            <person name="Ming W."/>
            <person name="Munidasa M."/>
            <person name="Muniz J."/>
            <person name="Nguyen L."/>
            <person name="Hughes D."/>
            <person name="Osuji N."/>
            <person name="Pu L.-L."/>
            <person name="Puazo M."/>
            <person name="Qu C."/>
            <person name="Quiroz J."/>
            <person name="Raj R."/>
            <person name="Weissenberger G."/>
            <person name="Xin Y."/>
            <person name="Zou X."/>
            <person name="Han Y."/>
            <person name="Worley K."/>
            <person name="Muzny D."/>
            <person name="Gibbs R."/>
        </authorList>
    </citation>
    <scope>NUCLEOTIDE SEQUENCE</scope>
    <source>
        <strain evidence="4">Sampled in the wild</strain>
    </source>
</reference>
<keyword evidence="1" id="KW-1015">Disulfide bond</keyword>
<accession>A0A8K0JXZ4</accession>
<reference evidence="4" key="1">
    <citation type="submission" date="2013-04" db="EMBL/GenBank/DDBJ databases">
        <authorList>
            <person name="Qu J."/>
            <person name="Murali S.C."/>
            <person name="Bandaranaike D."/>
            <person name="Bellair M."/>
            <person name="Blankenburg K."/>
            <person name="Chao H."/>
            <person name="Dinh H."/>
            <person name="Doddapaneni H."/>
            <person name="Downs B."/>
            <person name="Dugan-Rocha S."/>
            <person name="Elkadiri S."/>
            <person name="Gnanaolivu R.D."/>
            <person name="Hernandez B."/>
            <person name="Javaid M."/>
            <person name="Jayaseelan J.C."/>
            <person name="Lee S."/>
            <person name="Li M."/>
            <person name="Ming W."/>
            <person name="Munidasa M."/>
            <person name="Muniz J."/>
            <person name="Nguyen L."/>
            <person name="Ongeri F."/>
            <person name="Osuji N."/>
            <person name="Pu L.-L."/>
            <person name="Puazo M."/>
            <person name="Qu C."/>
            <person name="Quiroz J."/>
            <person name="Raj R."/>
            <person name="Weissenberger G."/>
            <person name="Xin Y."/>
            <person name="Zou X."/>
            <person name="Han Y."/>
            <person name="Richards S."/>
            <person name="Worley K."/>
            <person name="Muzny D."/>
            <person name="Gibbs R."/>
        </authorList>
    </citation>
    <scope>NUCLEOTIDE SEQUENCE</scope>
    <source>
        <strain evidence="4">Sampled in the wild</strain>
    </source>
</reference>
<keyword evidence="5" id="KW-1185">Reference proteome</keyword>
<dbReference type="Pfam" id="PF01562">
    <property type="entry name" value="Pep_M12B_propep"/>
    <property type="match status" value="1"/>
</dbReference>
<protein>
    <recommendedName>
        <fullName evidence="3">Peptidase M12B propeptide domain-containing protein</fullName>
    </recommendedName>
</protein>
<evidence type="ECO:0000259" key="3">
    <source>
        <dbReference type="Pfam" id="PF01562"/>
    </source>
</evidence>
<feature type="domain" description="Peptidase M12B propeptide" evidence="3">
    <location>
        <begin position="12"/>
        <end position="90"/>
    </location>
</feature>
<dbReference type="EMBL" id="KZ308193">
    <property type="protein sequence ID" value="KAG8224366.1"/>
    <property type="molecule type" value="Genomic_DNA"/>
</dbReference>
<gene>
    <name evidence="4" type="ORF">J437_LFUL005247</name>
</gene>
<organism evidence="4 5">
    <name type="scientific">Ladona fulva</name>
    <name type="common">Scarce chaser dragonfly</name>
    <name type="synonym">Libellula fulva</name>
    <dbReference type="NCBI Taxonomy" id="123851"/>
    <lineage>
        <taxon>Eukaryota</taxon>
        <taxon>Metazoa</taxon>
        <taxon>Ecdysozoa</taxon>
        <taxon>Arthropoda</taxon>
        <taxon>Hexapoda</taxon>
        <taxon>Insecta</taxon>
        <taxon>Pterygota</taxon>
        <taxon>Palaeoptera</taxon>
        <taxon>Odonata</taxon>
        <taxon>Epiprocta</taxon>
        <taxon>Anisoptera</taxon>
        <taxon>Libelluloidea</taxon>
        <taxon>Libellulidae</taxon>
        <taxon>Ladona</taxon>
    </lineage>
</organism>
<sequence>MIGMSLLRHERHHHTSSHFRARNPGLWDPHPRYAFSAFGRRFRLDLNLGDSFLSPHLRVTTHQGHDNDEVIRESKPAAEEHERCFYTGTVYGDPSSSVAVNLCHGMVSNT</sequence>
<evidence type="ECO:0000313" key="4">
    <source>
        <dbReference type="EMBL" id="KAG8224366.1"/>
    </source>
</evidence>